<sequence length="1014" mass="115707">MNFVFPEDDRIKGIPQRTEWSRPPSSTQSRLGRRNIQRNESYQQQFLQKLRKAFEEADPDNLGYLDQSRWDSSGIRQIIHDGTLNRPEFSLFFKRIDATAEGKISWGKLVHYLLKETNGSDFKKSGEAIQFIRKWPTPPQNKNQSHREMVCQILASYKTNEYITISSDSVRFWNCSDLAYKRVINDTSLFCCGVVFNNTSTLALATTNRRLLFYDIETLNRLPIEVCASPTARMIKNMTQDQSKQTLRTLKSSDMPMFNVPSALCIAENSIVSEYDVPFFVGDDQGQIEVYNLSLPKRRSGTDFHINRITHVKLHRGKITQVDVINATTYATSSLDMRVVFFTYSPHSATIQQTQVFKDNEPICCFVYNLTQKCLTTCGISRDAYIWSHGSGKKISKLGGHYNQVVKIVNYTTTTKENYIVSMTNKKEFRLWDASSYRLMKEWTDPAVLRPENHYSALFFDPHRNQLISAASFPVKWAEDMSSKNDQFEKTTHSRTIVGVFSAPEFDQVVTVDTVCAIKAWNISTGTCEMSHIEPLDDKYSEISAATLDCKGRTLITTTFSNKVAQWNYNSGTRIADHNLVGAKSLVSVMKCFSAQGKDYLIRAGWDKTIWLYIELGQVWELLRSYTGHTHDISEAIGFNGGVVSGTVNGEILCWSFDTNVPVAACALKPATGVEVMRTIDNTLLIGDSTGNLHIMTLPRLEFVKTLHAHEITARHSLTTITIDHENEFLFTGDTLGYVKKWKIKKIGDTIGLEGVDIHRCHRDEITAIVLVKENKVLVTCGTDKCVRLYDASDFTYIGFFSDETKWNYEDKTTWVNEAPFLTDERHFKKGALIFGQSNNSVIGFGDLSSDDLHSKSSQSLKSMLGAVSSPEKPKKQSLSEYAAEFYKKEEEEKQKNLQKEKEKKVEPKITDPDYDYGKIIRIIDDYMDNPPNYIPQSLPNMIENENIRYQPLKPIPELMPHARPNELMMTIKSLLPDETPKVEKRKIKMPILVQPQNNFRRASTPKTSRKYCD</sequence>
<dbReference type="STRING" id="5722.A2DFQ6"/>
<keyword evidence="1" id="KW-0677">Repeat</keyword>
<evidence type="ECO:0000256" key="1">
    <source>
        <dbReference type="ARBA" id="ARBA00022737"/>
    </source>
</evidence>
<protein>
    <submittedName>
        <fullName evidence="3">Uncharacterized protein</fullName>
    </submittedName>
</protein>
<proteinExistence type="predicted"/>
<accession>A2DFQ6</accession>
<dbReference type="InterPro" id="IPR036322">
    <property type="entry name" value="WD40_repeat_dom_sf"/>
</dbReference>
<dbReference type="KEGG" id="tva:5466303"/>
<dbReference type="VEuPathDB" id="TrichDB:TVAG_391430"/>
<keyword evidence="4" id="KW-1185">Reference proteome</keyword>
<dbReference type="InParanoid" id="A2DFQ6"/>
<dbReference type="OrthoDB" id="75172at2759"/>
<dbReference type="InterPro" id="IPR051242">
    <property type="entry name" value="WD-EF-hand_domain"/>
</dbReference>
<reference evidence="3" key="2">
    <citation type="journal article" date="2007" name="Science">
        <title>Draft genome sequence of the sexually transmitted pathogen Trichomonas vaginalis.</title>
        <authorList>
            <person name="Carlton J.M."/>
            <person name="Hirt R.P."/>
            <person name="Silva J.C."/>
            <person name="Delcher A.L."/>
            <person name="Schatz M."/>
            <person name="Zhao Q."/>
            <person name="Wortman J.R."/>
            <person name="Bidwell S.L."/>
            <person name="Alsmark U.C.M."/>
            <person name="Besteiro S."/>
            <person name="Sicheritz-Ponten T."/>
            <person name="Noel C.J."/>
            <person name="Dacks J.B."/>
            <person name="Foster P.G."/>
            <person name="Simillion C."/>
            <person name="Van de Peer Y."/>
            <person name="Miranda-Saavedra D."/>
            <person name="Barton G.J."/>
            <person name="Westrop G.D."/>
            <person name="Mueller S."/>
            <person name="Dessi D."/>
            <person name="Fiori P.L."/>
            <person name="Ren Q."/>
            <person name="Paulsen I."/>
            <person name="Zhang H."/>
            <person name="Bastida-Corcuera F.D."/>
            <person name="Simoes-Barbosa A."/>
            <person name="Brown M.T."/>
            <person name="Hayes R.D."/>
            <person name="Mukherjee M."/>
            <person name="Okumura C.Y."/>
            <person name="Schneider R."/>
            <person name="Smith A.J."/>
            <person name="Vanacova S."/>
            <person name="Villalvazo M."/>
            <person name="Haas B.J."/>
            <person name="Pertea M."/>
            <person name="Feldblyum T.V."/>
            <person name="Utterback T.R."/>
            <person name="Shu C.L."/>
            <person name="Osoegawa K."/>
            <person name="de Jong P.J."/>
            <person name="Hrdy I."/>
            <person name="Horvathova L."/>
            <person name="Zubacova Z."/>
            <person name="Dolezal P."/>
            <person name="Malik S.B."/>
            <person name="Logsdon J.M. Jr."/>
            <person name="Henze K."/>
            <person name="Gupta A."/>
            <person name="Wang C.C."/>
            <person name="Dunne R.L."/>
            <person name="Upcroft J.A."/>
            <person name="Upcroft P."/>
            <person name="White O."/>
            <person name="Salzberg S.L."/>
            <person name="Tang P."/>
            <person name="Chiu C.-H."/>
            <person name="Lee Y.-S."/>
            <person name="Embley T.M."/>
            <person name="Coombs G.H."/>
            <person name="Mottram J.C."/>
            <person name="Tachezy J."/>
            <person name="Fraser-Liggett C.M."/>
            <person name="Johnson P.J."/>
        </authorList>
    </citation>
    <scope>NUCLEOTIDE SEQUENCE [LARGE SCALE GENOMIC DNA]</scope>
    <source>
        <strain evidence="3">G3</strain>
    </source>
</reference>
<evidence type="ECO:0000313" key="3">
    <source>
        <dbReference type="EMBL" id="EAY20759.1"/>
    </source>
</evidence>
<evidence type="ECO:0000313" key="4">
    <source>
        <dbReference type="Proteomes" id="UP000001542"/>
    </source>
</evidence>
<reference evidence="3" key="1">
    <citation type="submission" date="2006-10" db="EMBL/GenBank/DDBJ databases">
        <authorList>
            <person name="Amadeo P."/>
            <person name="Zhao Q."/>
            <person name="Wortman J."/>
            <person name="Fraser-Liggett C."/>
            <person name="Carlton J."/>
        </authorList>
    </citation>
    <scope>NUCLEOTIDE SEQUENCE</scope>
    <source>
        <strain evidence="3">G3</strain>
    </source>
</reference>
<dbReference type="Gene3D" id="1.10.238.10">
    <property type="entry name" value="EF-hand"/>
    <property type="match status" value="1"/>
</dbReference>
<dbReference type="OMA" id="GPQRIFF"/>
<gene>
    <name evidence="3" type="ORF">TVAG_391430</name>
</gene>
<dbReference type="InterPro" id="IPR015943">
    <property type="entry name" value="WD40/YVTN_repeat-like_dom_sf"/>
</dbReference>
<dbReference type="Pfam" id="PF00400">
    <property type="entry name" value="WD40"/>
    <property type="match status" value="1"/>
</dbReference>
<dbReference type="PANTHER" id="PTHR44324:SF4">
    <property type="entry name" value="WD40 REPEAT DOMAIN 95"/>
    <property type="match status" value="1"/>
</dbReference>
<evidence type="ECO:0000256" key="2">
    <source>
        <dbReference type="SAM" id="MobiDB-lite"/>
    </source>
</evidence>
<dbReference type="Proteomes" id="UP000001542">
    <property type="component" value="Unassembled WGS sequence"/>
</dbReference>
<dbReference type="InterPro" id="IPR011992">
    <property type="entry name" value="EF-hand-dom_pair"/>
</dbReference>
<dbReference type="Gene3D" id="2.130.10.10">
    <property type="entry name" value="YVTN repeat-like/Quinoprotein amine dehydrogenase"/>
    <property type="match status" value="3"/>
</dbReference>
<dbReference type="AlphaFoldDB" id="A2DFQ6"/>
<dbReference type="PANTHER" id="PTHR44324">
    <property type="entry name" value="WD40 REPEAT DOMAIN 95"/>
    <property type="match status" value="1"/>
</dbReference>
<organism evidence="3 4">
    <name type="scientific">Trichomonas vaginalis (strain ATCC PRA-98 / G3)</name>
    <dbReference type="NCBI Taxonomy" id="412133"/>
    <lineage>
        <taxon>Eukaryota</taxon>
        <taxon>Metamonada</taxon>
        <taxon>Parabasalia</taxon>
        <taxon>Trichomonadida</taxon>
        <taxon>Trichomonadidae</taxon>
        <taxon>Trichomonas</taxon>
    </lineage>
</organism>
<feature type="region of interest" description="Disordered" evidence="2">
    <location>
        <begin position="1"/>
        <end position="38"/>
    </location>
</feature>
<name>A2DFQ6_TRIV3</name>
<dbReference type="RefSeq" id="XP_001581745.1">
    <property type="nucleotide sequence ID" value="XM_001581695.1"/>
</dbReference>
<dbReference type="VEuPathDB" id="TrichDB:TVAGG3_0323310"/>
<dbReference type="EMBL" id="DS113195">
    <property type="protein sequence ID" value="EAY20759.1"/>
    <property type="molecule type" value="Genomic_DNA"/>
</dbReference>
<dbReference type="SUPFAM" id="SSF47473">
    <property type="entry name" value="EF-hand"/>
    <property type="match status" value="1"/>
</dbReference>
<dbReference type="InterPro" id="IPR001680">
    <property type="entry name" value="WD40_rpt"/>
</dbReference>
<dbReference type="SMART" id="SM00320">
    <property type="entry name" value="WD40"/>
    <property type="match status" value="9"/>
</dbReference>
<dbReference type="SUPFAM" id="SSF50978">
    <property type="entry name" value="WD40 repeat-like"/>
    <property type="match status" value="2"/>
</dbReference>